<name>A0A6B0UCF5_IXORI</name>
<organism evidence="2">
    <name type="scientific">Ixodes ricinus</name>
    <name type="common">Common tick</name>
    <name type="synonym">Acarus ricinus</name>
    <dbReference type="NCBI Taxonomy" id="34613"/>
    <lineage>
        <taxon>Eukaryota</taxon>
        <taxon>Metazoa</taxon>
        <taxon>Ecdysozoa</taxon>
        <taxon>Arthropoda</taxon>
        <taxon>Chelicerata</taxon>
        <taxon>Arachnida</taxon>
        <taxon>Acari</taxon>
        <taxon>Parasitiformes</taxon>
        <taxon>Ixodida</taxon>
        <taxon>Ixodoidea</taxon>
        <taxon>Ixodidae</taxon>
        <taxon>Ixodinae</taxon>
        <taxon>Ixodes</taxon>
    </lineage>
</organism>
<reference evidence="2" key="1">
    <citation type="submission" date="2019-12" db="EMBL/GenBank/DDBJ databases">
        <title>An insight into the sialome of adult female Ixodes ricinus ticks feeding for 6 days.</title>
        <authorList>
            <person name="Perner J."/>
            <person name="Ribeiro J.M.C."/>
        </authorList>
    </citation>
    <scope>NUCLEOTIDE SEQUENCE</scope>
    <source>
        <strain evidence="2">Semi-engorged</strain>
        <tissue evidence="2">Salivary glands</tissue>
    </source>
</reference>
<dbReference type="AlphaFoldDB" id="A0A6B0UCF5"/>
<protein>
    <submittedName>
        <fullName evidence="2">Putative secreted protein</fullName>
    </submittedName>
</protein>
<accession>A0A6B0UCF5</accession>
<sequence length="88" mass="10002">MPYHVFDSFYGLSNVVLLLFFLSRELQARNCVRTTLSKKHCVKGCIATPPCPTQYTPKPHFNVQIPTVEQTAPYSTRGPTAVRYNLLK</sequence>
<evidence type="ECO:0000313" key="2">
    <source>
        <dbReference type="EMBL" id="MXU85916.1"/>
    </source>
</evidence>
<feature type="chain" id="PRO_5025347891" evidence="1">
    <location>
        <begin position="29"/>
        <end position="88"/>
    </location>
</feature>
<feature type="signal peptide" evidence="1">
    <location>
        <begin position="1"/>
        <end position="28"/>
    </location>
</feature>
<dbReference type="EMBL" id="GIFC01003833">
    <property type="protein sequence ID" value="MXU85916.1"/>
    <property type="molecule type" value="Transcribed_RNA"/>
</dbReference>
<keyword evidence="1" id="KW-0732">Signal</keyword>
<evidence type="ECO:0000256" key="1">
    <source>
        <dbReference type="SAM" id="SignalP"/>
    </source>
</evidence>
<proteinExistence type="predicted"/>